<dbReference type="Proteomes" id="UP001500449">
    <property type="component" value="Unassembled WGS sequence"/>
</dbReference>
<protein>
    <submittedName>
        <fullName evidence="2">ABC transporter permease</fullName>
    </submittedName>
</protein>
<dbReference type="RefSeq" id="WP_344412885.1">
    <property type="nucleotide sequence ID" value="NZ_BAAAQK010000003.1"/>
</dbReference>
<keyword evidence="3" id="KW-1185">Reference proteome</keyword>
<name>A0ABN2MSG8_9PSEU</name>
<feature type="transmembrane region" description="Helical" evidence="1">
    <location>
        <begin position="24"/>
        <end position="43"/>
    </location>
</feature>
<evidence type="ECO:0000313" key="3">
    <source>
        <dbReference type="Proteomes" id="UP001500449"/>
    </source>
</evidence>
<keyword evidence="1" id="KW-0812">Transmembrane</keyword>
<feature type="transmembrane region" description="Helical" evidence="1">
    <location>
        <begin position="236"/>
        <end position="254"/>
    </location>
</feature>
<evidence type="ECO:0000313" key="2">
    <source>
        <dbReference type="EMBL" id="GAA1834199.1"/>
    </source>
</evidence>
<feature type="transmembrane region" description="Helical" evidence="1">
    <location>
        <begin position="101"/>
        <end position="131"/>
    </location>
</feature>
<dbReference type="EMBL" id="BAAAQK010000003">
    <property type="protein sequence ID" value="GAA1834199.1"/>
    <property type="molecule type" value="Genomic_DNA"/>
</dbReference>
<feature type="transmembrane region" description="Helical" evidence="1">
    <location>
        <begin position="151"/>
        <end position="172"/>
    </location>
</feature>
<sequence>MTTTATLRAVGAEWARFRTVRSTWWCLVGTGVLMGMAALTFGADRATGRGGTFAATAPVVDGAVLFQVGIVALAMLPVTAEYASGGVRASVQAVPRRGRFLLAQAVVVASSAAVATVLGGLVTAVVVREFLRLEPFGGPAGLPLGPVVADLLRLGCFAALVALLTVGVAVAVRHAAGTLALLFALLFALPLLLASTGSAPLVELALRLPTGAGLAFLGSTGTPVGPLLDYPPLEGLAWLAGWTAAALGLGAAVFHGRDL</sequence>
<feature type="transmembrane region" description="Helical" evidence="1">
    <location>
        <begin position="179"/>
        <end position="199"/>
    </location>
</feature>
<keyword evidence="1" id="KW-0472">Membrane</keyword>
<comment type="caution">
    <text evidence="2">The sequence shown here is derived from an EMBL/GenBank/DDBJ whole genome shotgun (WGS) entry which is preliminary data.</text>
</comment>
<organism evidence="2 3">
    <name type="scientific">Pseudonocardia ailaonensis</name>
    <dbReference type="NCBI Taxonomy" id="367279"/>
    <lineage>
        <taxon>Bacteria</taxon>
        <taxon>Bacillati</taxon>
        <taxon>Actinomycetota</taxon>
        <taxon>Actinomycetes</taxon>
        <taxon>Pseudonocardiales</taxon>
        <taxon>Pseudonocardiaceae</taxon>
        <taxon>Pseudonocardia</taxon>
    </lineage>
</organism>
<keyword evidence="1" id="KW-1133">Transmembrane helix</keyword>
<evidence type="ECO:0000256" key="1">
    <source>
        <dbReference type="SAM" id="Phobius"/>
    </source>
</evidence>
<accession>A0ABN2MSG8</accession>
<gene>
    <name evidence="2" type="ORF">GCM10009836_10470</name>
</gene>
<feature type="transmembrane region" description="Helical" evidence="1">
    <location>
        <begin position="63"/>
        <end position="80"/>
    </location>
</feature>
<reference evidence="2 3" key="1">
    <citation type="journal article" date="2019" name="Int. J. Syst. Evol. Microbiol.">
        <title>The Global Catalogue of Microorganisms (GCM) 10K type strain sequencing project: providing services to taxonomists for standard genome sequencing and annotation.</title>
        <authorList>
            <consortium name="The Broad Institute Genomics Platform"/>
            <consortium name="The Broad Institute Genome Sequencing Center for Infectious Disease"/>
            <person name="Wu L."/>
            <person name="Ma J."/>
        </authorList>
    </citation>
    <scope>NUCLEOTIDE SEQUENCE [LARGE SCALE GENOMIC DNA]</scope>
    <source>
        <strain evidence="2 3">JCM 16009</strain>
    </source>
</reference>
<proteinExistence type="predicted"/>